<proteinExistence type="predicted"/>
<organism evidence="1">
    <name type="scientific">Sesamum latifolium</name>
    <dbReference type="NCBI Taxonomy" id="2727402"/>
    <lineage>
        <taxon>Eukaryota</taxon>
        <taxon>Viridiplantae</taxon>
        <taxon>Streptophyta</taxon>
        <taxon>Embryophyta</taxon>
        <taxon>Tracheophyta</taxon>
        <taxon>Spermatophyta</taxon>
        <taxon>Magnoliopsida</taxon>
        <taxon>eudicotyledons</taxon>
        <taxon>Gunneridae</taxon>
        <taxon>Pentapetalae</taxon>
        <taxon>asterids</taxon>
        <taxon>lamiids</taxon>
        <taxon>Lamiales</taxon>
        <taxon>Pedaliaceae</taxon>
        <taxon>Sesamum</taxon>
    </lineage>
</organism>
<reference evidence="1" key="2">
    <citation type="journal article" date="2024" name="Plant">
        <title>Genomic evolution and insights into agronomic trait innovations of Sesamum species.</title>
        <authorList>
            <person name="Miao H."/>
            <person name="Wang L."/>
            <person name="Qu L."/>
            <person name="Liu H."/>
            <person name="Sun Y."/>
            <person name="Le M."/>
            <person name="Wang Q."/>
            <person name="Wei S."/>
            <person name="Zheng Y."/>
            <person name="Lin W."/>
            <person name="Duan Y."/>
            <person name="Cao H."/>
            <person name="Xiong S."/>
            <person name="Wang X."/>
            <person name="Wei L."/>
            <person name="Li C."/>
            <person name="Ma Q."/>
            <person name="Ju M."/>
            <person name="Zhao R."/>
            <person name="Li G."/>
            <person name="Mu C."/>
            <person name="Tian Q."/>
            <person name="Mei H."/>
            <person name="Zhang T."/>
            <person name="Gao T."/>
            <person name="Zhang H."/>
        </authorList>
    </citation>
    <scope>NUCLEOTIDE SEQUENCE</scope>
    <source>
        <strain evidence="1">KEN1</strain>
    </source>
</reference>
<comment type="caution">
    <text evidence="1">The sequence shown here is derived from an EMBL/GenBank/DDBJ whole genome shotgun (WGS) entry which is preliminary data.</text>
</comment>
<protein>
    <submittedName>
        <fullName evidence="1">Uncharacterized protein</fullName>
    </submittedName>
</protein>
<dbReference type="EMBL" id="JACGWN010000016">
    <property type="protein sequence ID" value="KAL0394338.1"/>
    <property type="molecule type" value="Genomic_DNA"/>
</dbReference>
<name>A0AAW2SR85_9LAMI</name>
<evidence type="ECO:0000313" key="1">
    <source>
        <dbReference type="EMBL" id="KAL0394338.1"/>
    </source>
</evidence>
<reference evidence="1" key="1">
    <citation type="submission" date="2020-06" db="EMBL/GenBank/DDBJ databases">
        <authorList>
            <person name="Li T."/>
            <person name="Hu X."/>
            <person name="Zhang T."/>
            <person name="Song X."/>
            <person name="Zhang H."/>
            <person name="Dai N."/>
            <person name="Sheng W."/>
            <person name="Hou X."/>
            <person name="Wei L."/>
        </authorList>
    </citation>
    <scope>NUCLEOTIDE SEQUENCE</scope>
    <source>
        <strain evidence="1">KEN1</strain>
        <tissue evidence="1">Leaf</tissue>
    </source>
</reference>
<gene>
    <name evidence="1" type="ORF">Slati_4400000</name>
</gene>
<dbReference type="AlphaFoldDB" id="A0AAW2SR85"/>
<sequence>MPQRFKLTEVGKASKAHFLANNTTLGSAFKQQMKLQDLPSCEQLSSILMSQASL</sequence>
<accession>A0AAW2SR85</accession>